<protein>
    <submittedName>
        <fullName evidence="3">DUF305 domain-containing protein</fullName>
    </submittedName>
</protein>
<reference evidence="3 4" key="1">
    <citation type="submission" date="2019-01" db="EMBL/GenBank/DDBJ databases">
        <authorList>
            <person name="Chen W.-M."/>
        </authorList>
    </citation>
    <scope>NUCLEOTIDE SEQUENCE [LARGE SCALE GENOMIC DNA]</scope>
    <source>
        <strain evidence="3 4">TLA-22</strain>
    </source>
</reference>
<accession>A0A437J4M3</accession>
<organism evidence="3 4">
    <name type="scientific">Sphingobium algorifonticola</name>
    <dbReference type="NCBI Taxonomy" id="2008318"/>
    <lineage>
        <taxon>Bacteria</taxon>
        <taxon>Pseudomonadati</taxon>
        <taxon>Pseudomonadota</taxon>
        <taxon>Alphaproteobacteria</taxon>
        <taxon>Sphingomonadales</taxon>
        <taxon>Sphingomonadaceae</taxon>
        <taxon>Sphingobium</taxon>
    </lineage>
</organism>
<dbReference type="Proteomes" id="UP000282977">
    <property type="component" value="Unassembled WGS sequence"/>
</dbReference>
<dbReference type="OrthoDB" id="517560at2"/>
<proteinExistence type="predicted"/>
<dbReference type="AlphaFoldDB" id="A0A437J4M3"/>
<feature type="domain" description="DUF305" evidence="2">
    <location>
        <begin position="100"/>
        <end position="148"/>
    </location>
</feature>
<feature type="transmembrane region" description="Helical" evidence="1">
    <location>
        <begin position="12"/>
        <end position="35"/>
    </location>
</feature>
<feature type="transmembrane region" description="Helical" evidence="1">
    <location>
        <begin position="73"/>
        <end position="92"/>
    </location>
</feature>
<keyword evidence="1" id="KW-0472">Membrane</keyword>
<keyword evidence="1" id="KW-1133">Transmembrane helix</keyword>
<dbReference type="EMBL" id="RZUL01000006">
    <property type="protein sequence ID" value="RVT39622.1"/>
    <property type="molecule type" value="Genomic_DNA"/>
</dbReference>
<evidence type="ECO:0000259" key="2">
    <source>
        <dbReference type="Pfam" id="PF03713"/>
    </source>
</evidence>
<feature type="transmembrane region" description="Helical" evidence="1">
    <location>
        <begin position="47"/>
        <end position="66"/>
    </location>
</feature>
<keyword evidence="4" id="KW-1185">Reference proteome</keyword>
<gene>
    <name evidence="3" type="ORF">ENE74_14780</name>
</gene>
<evidence type="ECO:0000313" key="4">
    <source>
        <dbReference type="Proteomes" id="UP000282977"/>
    </source>
</evidence>
<evidence type="ECO:0000313" key="3">
    <source>
        <dbReference type="EMBL" id="RVT39622.1"/>
    </source>
</evidence>
<sequence length="185" mass="20416">MADMDKQMAVGWARLAAMVAVSTAVMFVLMYQLVYSADHLYFSVTRLLSSFIMGAVMVAIMLAFMWDMYHPRMLKIAVLWLSIGCAFILLALNRSQALVGDTAFMEAMIPHHSIAINNARKADLTDPRVRRLADGIIKAQVREIEEMKILISDIRRNGSRGSATLPPAAAIVTPEMSGDIAKAVE</sequence>
<evidence type="ECO:0000256" key="1">
    <source>
        <dbReference type="SAM" id="Phobius"/>
    </source>
</evidence>
<dbReference type="InterPro" id="IPR005183">
    <property type="entry name" value="DUF305_CopM-like"/>
</dbReference>
<dbReference type="InterPro" id="IPR012347">
    <property type="entry name" value="Ferritin-like"/>
</dbReference>
<comment type="caution">
    <text evidence="3">The sequence shown here is derived from an EMBL/GenBank/DDBJ whole genome shotgun (WGS) entry which is preliminary data.</text>
</comment>
<keyword evidence="1" id="KW-0812">Transmembrane</keyword>
<dbReference type="Gene3D" id="1.20.1260.10">
    <property type="match status" value="1"/>
</dbReference>
<dbReference type="Pfam" id="PF03713">
    <property type="entry name" value="DUF305"/>
    <property type="match status" value="1"/>
</dbReference>
<name>A0A437J4M3_9SPHN</name>